<dbReference type="InterPro" id="IPR002931">
    <property type="entry name" value="Transglutaminase-like"/>
</dbReference>
<evidence type="ECO:0000313" key="5">
    <source>
        <dbReference type="Proteomes" id="UP001589793"/>
    </source>
</evidence>
<accession>A0ABV6RGL0</accession>
<feature type="transmembrane region" description="Helical" evidence="2">
    <location>
        <begin position="164"/>
        <end position="180"/>
    </location>
</feature>
<keyword evidence="2" id="KW-0812">Transmembrane</keyword>
<sequence>MSPLRSPLLGRPAPDPATALTRAMILAGATLLAWLPLSLLFSSPQWWFVPLTCTVTVLGVGAVARALLRRHTLVPLVHLLTVLGLTGFAELSTGVLLAQHEVVPAGRGIIAGQIDVLRAGAQEIGGGRAPVDLSGAGTVVLVLAVSLVVVVLDLLFLDLGWHTPTGFALLGLLLVPAPMYPAGGPWWTMLGPLAGGLLIFATRTLHADAAVLIGDERPQAGPLSRRTALSVATLGGIGLVLGGAPLLSAILPRPSTPRIPLDIDAINAWRGVEATDLGPVMIDDSVSVRRDLMRRAETEVLQVRTDAQQPEYLRLHTLTVFDGSSFRRGDTGADADDAGMPESFSDRRGAEDPVPGAARYDVTVTSLRGDALPAPPAIGWYRTGQDVRLVQDRPVDGTLIVPGGARDLTGLAYSVSSRPAPYTAADLRAVPAGDGSLPLETGYVNAEVPGIVADLAAQIAAEAGTRAPYDTALAYVDFFHREFEYSLSVRSRPGEDPIESFLADRIGYCEQYAATFALMMIAQGSAARVVIGFTSGTADPAAGGEDARIVTNHHAHAWPEVWFGAAHGWVRFEPTPASAGSGTARPAHEDEQAPPEAEEQPAPSPSASAPEQAPTTTAPPETGTSSVEPAPTGSTSAEGTGGEGPDADGSGEGTPWTAIGIGAGILGGAGLLAGGAGLRSRILGRRREARWAAVAAGSDPETRERSRRAAGELAWSELAEALEQRHRRRRLLGWAGRWGAPHALALDASLPPGRALDSLLDELAGLGRWEGRGAEGDVVGPEHRAAASRIAAALEASRYAPPVAIGPGAAPRTAVDPDPADPVRVLRRDADLLTGLIRSL</sequence>
<dbReference type="EMBL" id="JBHLSV010000041">
    <property type="protein sequence ID" value="MFC0676109.1"/>
    <property type="molecule type" value="Genomic_DNA"/>
</dbReference>
<evidence type="ECO:0000313" key="4">
    <source>
        <dbReference type="EMBL" id="MFC0676109.1"/>
    </source>
</evidence>
<dbReference type="Gene3D" id="3.10.620.30">
    <property type="match status" value="1"/>
</dbReference>
<dbReference type="PANTHER" id="PTHR42736:SF1">
    <property type="entry name" value="PROTEIN-GLUTAMINE GAMMA-GLUTAMYLTRANSFERASE"/>
    <property type="match status" value="1"/>
</dbReference>
<dbReference type="InterPro" id="IPR052901">
    <property type="entry name" value="Bact_TGase-like"/>
</dbReference>
<feature type="transmembrane region" description="Helical" evidence="2">
    <location>
        <begin position="227"/>
        <end position="251"/>
    </location>
</feature>
<feature type="transmembrane region" description="Helical" evidence="2">
    <location>
        <begin position="47"/>
        <end position="68"/>
    </location>
</feature>
<feature type="transmembrane region" description="Helical" evidence="2">
    <location>
        <begin position="136"/>
        <end position="157"/>
    </location>
</feature>
<feature type="transmembrane region" description="Helical" evidence="2">
    <location>
        <begin position="656"/>
        <end position="678"/>
    </location>
</feature>
<feature type="transmembrane region" description="Helical" evidence="2">
    <location>
        <begin position="20"/>
        <end position="41"/>
    </location>
</feature>
<dbReference type="SUPFAM" id="SSF54001">
    <property type="entry name" value="Cysteine proteinases"/>
    <property type="match status" value="1"/>
</dbReference>
<feature type="transmembrane region" description="Helical" evidence="2">
    <location>
        <begin position="75"/>
        <end position="98"/>
    </location>
</feature>
<keyword evidence="2" id="KW-0472">Membrane</keyword>
<reference evidence="4 5" key="1">
    <citation type="submission" date="2024-09" db="EMBL/GenBank/DDBJ databases">
        <authorList>
            <person name="Sun Q."/>
            <person name="Mori K."/>
        </authorList>
    </citation>
    <scope>NUCLEOTIDE SEQUENCE [LARGE SCALE GENOMIC DNA]</scope>
    <source>
        <strain evidence="4 5">CICC 10874</strain>
    </source>
</reference>
<comment type="caution">
    <text evidence="4">The sequence shown here is derived from an EMBL/GenBank/DDBJ whole genome shotgun (WGS) entry which is preliminary data.</text>
</comment>
<dbReference type="PANTHER" id="PTHR42736">
    <property type="entry name" value="PROTEIN-GLUTAMINE GAMMA-GLUTAMYLTRANSFERASE"/>
    <property type="match status" value="1"/>
</dbReference>
<dbReference type="RefSeq" id="WP_376983155.1">
    <property type="nucleotide sequence ID" value="NZ_JBHLSV010000041.1"/>
</dbReference>
<keyword evidence="5" id="KW-1185">Reference proteome</keyword>
<evidence type="ECO:0000259" key="3">
    <source>
        <dbReference type="SMART" id="SM00460"/>
    </source>
</evidence>
<feature type="compositionally biased region" description="Low complexity" evidence="1">
    <location>
        <begin position="605"/>
        <end position="621"/>
    </location>
</feature>
<name>A0ABV6RGL0_9MICO</name>
<organism evidence="4 5">
    <name type="scientific">Brachybacterium hainanense</name>
    <dbReference type="NCBI Taxonomy" id="1541174"/>
    <lineage>
        <taxon>Bacteria</taxon>
        <taxon>Bacillati</taxon>
        <taxon>Actinomycetota</taxon>
        <taxon>Actinomycetes</taxon>
        <taxon>Micrococcales</taxon>
        <taxon>Dermabacteraceae</taxon>
        <taxon>Brachybacterium</taxon>
    </lineage>
</organism>
<protein>
    <submittedName>
        <fullName evidence="4">TransglutaminaseTgpA domain-containing protein</fullName>
    </submittedName>
</protein>
<keyword evidence="2" id="KW-1133">Transmembrane helix</keyword>
<feature type="region of interest" description="Disordered" evidence="1">
    <location>
        <begin position="573"/>
        <end position="656"/>
    </location>
</feature>
<evidence type="ECO:0000256" key="1">
    <source>
        <dbReference type="SAM" id="MobiDB-lite"/>
    </source>
</evidence>
<dbReference type="Proteomes" id="UP001589793">
    <property type="component" value="Unassembled WGS sequence"/>
</dbReference>
<dbReference type="InterPro" id="IPR021878">
    <property type="entry name" value="TgpA_N"/>
</dbReference>
<dbReference type="SMART" id="SM00460">
    <property type="entry name" value="TGc"/>
    <property type="match status" value="1"/>
</dbReference>
<dbReference type="Pfam" id="PF01841">
    <property type="entry name" value="Transglut_core"/>
    <property type="match status" value="1"/>
</dbReference>
<dbReference type="InterPro" id="IPR038765">
    <property type="entry name" value="Papain-like_cys_pep_sf"/>
</dbReference>
<evidence type="ECO:0000256" key="2">
    <source>
        <dbReference type="SAM" id="Phobius"/>
    </source>
</evidence>
<feature type="domain" description="Transglutaminase-like" evidence="3">
    <location>
        <begin position="501"/>
        <end position="576"/>
    </location>
</feature>
<feature type="region of interest" description="Disordered" evidence="1">
    <location>
        <begin position="329"/>
        <end position="355"/>
    </location>
</feature>
<proteinExistence type="predicted"/>
<dbReference type="Pfam" id="PF11992">
    <property type="entry name" value="TgpA_N"/>
    <property type="match status" value="1"/>
</dbReference>
<feature type="transmembrane region" description="Helical" evidence="2">
    <location>
        <begin position="186"/>
        <end position="206"/>
    </location>
</feature>
<gene>
    <name evidence="4" type="ORF">ACFFF6_19335</name>
</gene>